<accession>A0AAD6YYI2</accession>
<feature type="compositionally biased region" description="Gly residues" evidence="1">
    <location>
        <begin position="122"/>
        <end position="138"/>
    </location>
</feature>
<proteinExistence type="predicted"/>
<protein>
    <submittedName>
        <fullName evidence="2">Uncharacterized protein</fullName>
    </submittedName>
</protein>
<comment type="caution">
    <text evidence="2">The sequence shown here is derived from an EMBL/GenBank/DDBJ whole genome shotgun (WGS) entry which is preliminary data.</text>
</comment>
<dbReference type="Proteomes" id="UP001218218">
    <property type="component" value="Unassembled WGS sequence"/>
</dbReference>
<feature type="region of interest" description="Disordered" evidence="1">
    <location>
        <begin position="118"/>
        <end position="145"/>
    </location>
</feature>
<organism evidence="2 3">
    <name type="scientific">Mycena albidolilacea</name>
    <dbReference type="NCBI Taxonomy" id="1033008"/>
    <lineage>
        <taxon>Eukaryota</taxon>
        <taxon>Fungi</taxon>
        <taxon>Dikarya</taxon>
        <taxon>Basidiomycota</taxon>
        <taxon>Agaricomycotina</taxon>
        <taxon>Agaricomycetes</taxon>
        <taxon>Agaricomycetidae</taxon>
        <taxon>Agaricales</taxon>
        <taxon>Marasmiineae</taxon>
        <taxon>Mycenaceae</taxon>
        <taxon>Mycena</taxon>
    </lineage>
</organism>
<evidence type="ECO:0000256" key="1">
    <source>
        <dbReference type="SAM" id="MobiDB-lite"/>
    </source>
</evidence>
<dbReference type="EMBL" id="JARIHO010000126">
    <property type="protein sequence ID" value="KAJ7301788.1"/>
    <property type="molecule type" value="Genomic_DNA"/>
</dbReference>
<evidence type="ECO:0000313" key="3">
    <source>
        <dbReference type="Proteomes" id="UP001218218"/>
    </source>
</evidence>
<keyword evidence="3" id="KW-1185">Reference proteome</keyword>
<sequence>MPGQYHGIRGRAGAPVYAYRHIGKFITAPELTIGFLPSPVHTGNYHRTTIGTSLPYNHWLPLVSIGSRPPAGWGYWKGGHPAINPAIDPTAPAAAAITPTGAVLGVYRRAVVGWEKRRHGGRSGGGAAGHAWAWGGGEGKQRRGGRTVAGQHLSSWVCFGIRWWDGRAMAGQLGVLWRAVGRASGGGVGAWWRGYMEILTEPGCMRIGNRAVPHRAAVLRASASLGALEALHTVHALVGAQHGDGWG</sequence>
<gene>
    <name evidence="2" type="ORF">DFH08DRAFT_827172</name>
</gene>
<dbReference type="AlphaFoldDB" id="A0AAD6YYI2"/>
<evidence type="ECO:0000313" key="2">
    <source>
        <dbReference type="EMBL" id="KAJ7301788.1"/>
    </source>
</evidence>
<reference evidence="2" key="1">
    <citation type="submission" date="2023-03" db="EMBL/GenBank/DDBJ databases">
        <title>Massive genome expansion in bonnet fungi (Mycena s.s.) driven by repeated elements and novel gene families across ecological guilds.</title>
        <authorList>
            <consortium name="Lawrence Berkeley National Laboratory"/>
            <person name="Harder C.B."/>
            <person name="Miyauchi S."/>
            <person name="Viragh M."/>
            <person name="Kuo A."/>
            <person name="Thoen E."/>
            <person name="Andreopoulos B."/>
            <person name="Lu D."/>
            <person name="Skrede I."/>
            <person name="Drula E."/>
            <person name="Henrissat B."/>
            <person name="Morin E."/>
            <person name="Kohler A."/>
            <person name="Barry K."/>
            <person name="LaButti K."/>
            <person name="Morin E."/>
            <person name="Salamov A."/>
            <person name="Lipzen A."/>
            <person name="Mereny Z."/>
            <person name="Hegedus B."/>
            <person name="Baldrian P."/>
            <person name="Stursova M."/>
            <person name="Weitz H."/>
            <person name="Taylor A."/>
            <person name="Grigoriev I.V."/>
            <person name="Nagy L.G."/>
            <person name="Martin F."/>
            <person name="Kauserud H."/>
        </authorList>
    </citation>
    <scope>NUCLEOTIDE SEQUENCE</scope>
    <source>
        <strain evidence="2">CBHHK002</strain>
    </source>
</reference>
<name>A0AAD6YYI2_9AGAR</name>